<accession>A0ABN6QM12</accession>
<evidence type="ECO:0000256" key="1">
    <source>
        <dbReference type="SAM" id="Coils"/>
    </source>
</evidence>
<dbReference type="RefSeq" id="WP_215436055.1">
    <property type="nucleotide sequence ID" value="NZ_AP025943.1"/>
</dbReference>
<keyword evidence="1" id="KW-0175">Coiled coil</keyword>
<dbReference type="EMBL" id="AP025943">
    <property type="protein sequence ID" value="BDL44213.1"/>
    <property type="molecule type" value="Genomic_DNA"/>
</dbReference>
<dbReference type="SUPFAM" id="SSF46689">
    <property type="entry name" value="Homeodomain-like"/>
    <property type="match status" value="1"/>
</dbReference>
<gene>
    <name evidence="3" type="ORF">Abiwalacus_17870</name>
</gene>
<dbReference type="Gene3D" id="1.10.10.60">
    <property type="entry name" value="Homeodomain-like"/>
    <property type="match status" value="1"/>
</dbReference>
<dbReference type="Proteomes" id="UP001062263">
    <property type="component" value="Chromosome"/>
</dbReference>
<organism evidence="3 4">
    <name type="scientific">Akkermansia biwaensis</name>
    <dbReference type="NCBI Taxonomy" id="2946555"/>
    <lineage>
        <taxon>Bacteria</taxon>
        <taxon>Pseudomonadati</taxon>
        <taxon>Verrucomicrobiota</taxon>
        <taxon>Verrucomicrobiia</taxon>
        <taxon>Verrucomicrobiales</taxon>
        <taxon>Akkermansiaceae</taxon>
        <taxon>Akkermansia</taxon>
    </lineage>
</organism>
<keyword evidence="4" id="KW-1185">Reference proteome</keyword>
<reference evidence="3" key="1">
    <citation type="submission" date="2022-06" db="EMBL/GenBank/DDBJ databases">
        <title>Akkermansia biwalacus sp. nov., an anaerobic mucin-degrading bacterium isolated from human intestine.</title>
        <authorList>
            <person name="Kobayashi Y."/>
            <person name="Inoue S."/>
            <person name="Kawahara T."/>
            <person name="Kohda N."/>
        </authorList>
    </citation>
    <scope>NUCLEOTIDE SEQUENCE</scope>
    <source>
        <strain evidence="3">WON2089</strain>
    </source>
</reference>
<evidence type="ECO:0000313" key="4">
    <source>
        <dbReference type="Proteomes" id="UP001062263"/>
    </source>
</evidence>
<protein>
    <recommendedName>
        <fullName evidence="5">Transposase</fullName>
    </recommendedName>
</protein>
<feature type="region of interest" description="Disordered" evidence="2">
    <location>
        <begin position="56"/>
        <end position="83"/>
    </location>
</feature>
<name>A0ABN6QM12_9BACT</name>
<dbReference type="InterPro" id="IPR009057">
    <property type="entry name" value="Homeodomain-like_sf"/>
</dbReference>
<evidence type="ECO:0000313" key="3">
    <source>
        <dbReference type="EMBL" id="BDL44213.1"/>
    </source>
</evidence>
<feature type="coiled-coil region" evidence="1">
    <location>
        <begin position="89"/>
        <end position="119"/>
    </location>
</feature>
<evidence type="ECO:0000256" key="2">
    <source>
        <dbReference type="SAM" id="MobiDB-lite"/>
    </source>
</evidence>
<evidence type="ECO:0008006" key="5">
    <source>
        <dbReference type="Google" id="ProtNLM"/>
    </source>
</evidence>
<feature type="compositionally biased region" description="Basic residues" evidence="2">
    <location>
        <begin position="57"/>
        <end position="66"/>
    </location>
</feature>
<proteinExistence type="predicted"/>
<sequence>MNSNDTKNRRRYTPEEKQAVLDFIAERKTQNKRGAQKEAAAQFGISTVTISSWMKASKAKRGRKPGTKNAPVAKSQPLASAQPADLRRLAAVLEEIAELEAQTAKLENLRAEADDLRARITSKSA</sequence>